<keyword evidence="1" id="KW-0732">Signal</keyword>
<dbReference type="HAMAP" id="MF_00922">
    <property type="entry name" value="OM_assembly_BamD"/>
    <property type="match status" value="1"/>
</dbReference>
<dbReference type="EMBL" id="UINC01008564">
    <property type="protein sequence ID" value="SVA38528.1"/>
    <property type="molecule type" value="Genomic_DNA"/>
</dbReference>
<dbReference type="Pfam" id="PF13525">
    <property type="entry name" value="YfiO"/>
    <property type="match status" value="1"/>
</dbReference>
<dbReference type="Gene3D" id="1.25.40.10">
    <property type="entry name" value="Tetratricopeptide repeat domain"/>
    <property type="match status" value="1"/>
</dbReference>
<gene>
    <name evidence="5" type="ORF">METZ01_LOCUS91382</name>
</gene>
<proteinExistence type="inferred from homology"/>
<keyword evidence="2" id="KW-0472">Membrane</keyword>
<organism evidence="5">
    <name type="scientific">marine metagenome</name>
    <dbReference type="NCBI Taxonomy" id="408172"/>
    <lineage>
        <taxon>unclassified sequences</taxon>
        <taxon>metagenomes</taxon>
        <taxon>ecological metagenomes</taxon>
    </lineage>
</organism>
<dbReference type="SUPFAM" id="SSF48452">
    <property type="entry name" value="TPR-like"/>
    <property type="match status" value="1"/>
</dbReference>
<feature type="domain" description="Outer membrane lipoprotein BamD-like" evidence="4">
    <location>
        <begin position="37"/>
        <end position="232"/>
    </location>
</feature>
<accession>A0A381VFI5</accession>
<reference evidence="5" key="1">
    <citation type="submission" date="2018-05" db="EMBL/GenBank/DDBJ databases">
        <authorList>
            <person name="Lanie J.A."/>
            <person name="Ng W.-L."/>
            <person name="Kazmierczak K.M."/>
            <person name="Andrzejewski T.M."/>
            <person name="Davidsen T.M."/>
            <person name="Wayne K.J."/>
            <person name="Tettelin H."/>
            <person name="Glass J.I."/>
            <person name="Rusch D."/>
            <person name="Podicherti R."/>
            <person name="Tsui H.-C.T."/>
            <person name="Winkler M.E."/>
        </authorList>
    </citation>
    <scope>NUCLEOTIDE SEQUENCE</scope>
</reference>
<name>A0A381VFI5_9ZZZZ</name>
<dbReference type="InterPro" id="IPR039565">
    <property type="entry name" value="BamD-like"/>
</dbReference>
<protein>
    <recommendedName>
        <fullName evidence="4">Outer membrane lipoprotein BamD-like domain-containing protein</fullName>
    </recommendedName>
</protein>
<evidence type="ECO:0000259" key="4">
    <source>
        <dbReference type="Pfam" id="PF13525"/>
    </source>
</evidence>
<evidence type="ECO:0000256" key="1">
    <source>
        <dbReference type="ARBA" id="ARBA00022729"/>
    </source>
</evidence>
<dbReference type="InterPro" id="IPR011990">
    <property type="entry name" value="TPR-like_helical_dom_sf"/>
</dbReference>
<evidence type="ECO:0000256" key="2">
    <source>
        <dbReference type="ARBA" id="ARBA00023136"/>
    </source>
</evidence>
<evidence type="ECO:0000313" key="5">
    <source>
        <dbReference type="EMBL" id="SVA38528.1"/>
    </source>
</evidence>
<sequence>MKYFANILIILIFLFLNSCSNDKKKIDIIEEEDIELQMIDSYKEGIKALEEGDILFAAKKFNEAELVYPQSDWAPKSALMSAYSYYIQDYYGDAIFELNRFIKTYPKDLRLSYAHFLLGMCYYEQIVDEKKDLGPILKAKEKFDYILKNYPGTDFALDAQFKLDLINDILASKEMYIGKHYVKKQKWIPAINRFKTIVNNYETTVYVEEALFRLVEIYYLLGLTDESQKYAKLLGYNYLSSRWYKESYRIFNKNYESPREKIKKKKRNFIIRKFKSIFN</sequence>
<dbReference type="InterPro" id="IPR017689">
    <property type="entry name" value="BamD"/>
</dbReference>
<keyword evidence="3" id="KW-0998">Cell outer membrane</keyword>
<dbReference type="NCBIfam" id="TIGR03302">
    <property type="entry name" value="OM_YfiO"/>
    <property type="match status" value="1"/>
</dbReference>
<evidence type="ECO:0000256" key="3">
    <source>
        <dbReference type="ARBA" id="ARBA00023237"/>
    </source>
</evidence>
<dbReference type="CDD" id="cd15830">
    <property type="entry name" value="BamD"/>
    <property type="match status" value="1"/>
</dbReference>
<dbReference type="AlphaFoldDB" id="A0A381VFI5"/>